<dbReference type="KEGG" id="rbd:ALSL_0451"/>
<evidence type="ECO:0000313" key="1">
    <source>
        <dbReference type="EMBL" id="BBD79122.1"/>
    </source>
</evidence>
<dbReference type="EMBL" id="AP018560">
    <property type="protein sequence ID" value="BBD79122.1"/>
    <property type="molecule type" value="Genomic_DNA"/>
</dbReference>
<keyword evidence="2" id="KW-1185">Reference proteome</keyword>
<accession>A0A2Z6E2E5</accession>
<gene>
    <name evidence="1" type="ORF">ALSL_0451</name>
</gene>
<reference evidence="2" key="1">
    <citation type="submission" date="2018-04" db="EMBL/GenBank/DDBJ databases">
        <authorList>
            <person name="Watanabe M."/>
            <person name="Kojima H."/>
        </authorList>
    </citation>
    <scope>NUCLEOTIDE SEQUENCE [LARGE SCALE GENOMIC DNA]</scope>
    <source>
        <strain evidence="2">Dysh456</strain>
    </source>
</reference>
<proteinExistence type="predicted"/>
<dbReference type="Proteomes" id="UP000270530">
    <property type="component" value="Chromosome"/>
</dbReference>
<name>A0A2Z6E2E5_9GAMM</name>
<dbReference type="AlphaFoldDB" id="A0A2Z6E2E5"/>
<sequence>MAETINAGFYTQAEAMLGVGTPYSQASNETCSAIRALKKDARVTAGA</sequence>
<evidence type="ECO:0000313" key="2">
    <source>
        <dbReference type="Proteomes" id="UP000270530"/>
    </source>
</evidence>
<reference evidence="2" key="2">
    <citation type="submission" date="2018-06" db="EMBL/GenBank/DDBJ databases">
        <title>Genome sequence of Rhodanobacteraceae bacterium strain Dysh456.</title>
        <authorList>
            <person name="Fukui M."/>
        </authorList>
    </citation>
    <scope>NUCLEOTIDE SEQUENCE [LARGE SCALE GENOMIC DNA]</scope>
    <source>
        <strain evidence="2">Dysh456</strain>
    </source>
</reference>
<organism evidence="1 2">
    <name type="scientific">Aerosticca soli</name>
    <dbReference type="NCBI Taxonomy" id="2010829"/>
    <lineage>
        <taxon>Bacteria</taxon>
        <taxon>Pseudomonadati</taxon>
        <taxon>Pseudomonadota</taxon>
        <taxon>Gammaproteobacteria</taxon>
        <taxon>Lysobacterales</taxon>
        <taxon>Rhodanobacteraceae</taxon>
        <taxon>Aerosticca</taxon>
    </lineage>
</organism>
<protein>
    <submittedName>
        <fullName evidence="1">Uncharacterized protein</fullName>
    </submittedName>
</protein>